<feature type="transmembrane region" description="Helical" evidence="8">
    <location>
        <begin position="84"/>
        <end position="104"/>
    </location>
</feature>
<evidence type="ECO:0000256" key="2">
    <source>
        <dbReference type="ARBA" id="ARBA00022448"/>
    </source>
</evidence>
<evidence type="ECO:0000313" key="11">
    <source>
        <dbReference type="Proteomes" id="UP000037505"/>
    </source>
</evidence>
<keyword evidence="2" id="KW-0813">Transport</keyword>
<feature type="transmembrane region" description="Helical" evidence="8">
    <location>
        <begin position="278"/>
        <end position="299"/>
    </location>
</feature>
<feature type="transmembrane region" description="Helical" evidence="8">
    <location>
        <begin position="45"/>
        <end position="64"/>
    </location>
</feature>
<dbReference type="InterPro" id="IPR036259">
    <property type="entry name" value="MFS_trans_sf"/>
</dbReference>
<evidence type="ECO:0000256" key="7">
    <source>
        <dbReference type="SAM" id="MobiDB-lite"/>
    </source>
</evidence>
<evidence type="ECO:0000259" key="9">
    <source>
        <dbReference type="PROSITE" id="PS50850"/>
    </source>
</evidence>
<feature type="transmembrane region" description="Helical" evidence="8">
    <location>
        <begin position="175"/>
        <end position="197"/>
    </location>
</feature>
<feature type="transmembrane region" description="Helical" evidence="8">
    <location>
        <begin position="116"/>
        <end position="135"/>
    </location>
</feature>
<sequence length="573" mass="64057">MSTDEKDIPVENKNDRKTSIEEPGVGDVDDVVLDPKKEKKLLMKLDLAFIPIIMVTYLSCFLDRTNIGNVKVAGMPEDIGASETQFSIAVSIFYVTYVLLESPWAVLMKKLTPRNILTGLCIVWSLATIFTGFVQNVAALYATRLILGACEAGLFPCLNLYLAMVYRREEQAKRVSYLFSSAAISGAVGGLLAYALLHMDGLGGKAGWRWVYIIEGLFSMVCAVLIWFGLPNDPAESYFLTAEEKWMMRVRNEQRRKYMGSDKFNWEEMWTALRDPKLAFSAATQFCQDILLYGFSTFLPTILQDIGYNSLMSNVLTVPVYIWAALVFIAVAYCADRFSRFASYILIANIFGIIGYILLLAVSNNPVKYFATYLCAIACYTCVGLNVAWLNVNFAPQYRRALAVGVQQTIGNCAGIVAGQIYRKSPYVLGNSFSLGSICVAQILVFVHAMYLRRENAEKERIIDGKEDTRRVRTGDAEVEFNSVLVLAWEEGLTRDREDLVEDIIITEDIIIMVVVDSAWEWVAIIIMAIMEVWEGLGLEVGIMEDITADIMVEEALVGIMAVDIMEEAGDLL</sequence>
<feature type="domain" description="Major facilitator superfamily (MFS) profile" evidence="9">
    <location>
        <begin position="49"/>
        <end position="457"/>
    </location>
</feature>
<dbReference type="GO" id="GO:0022857">
    <property type="term" value="F:transmembrane transporter activity"/>
    <property type="evidence" value="ECO:0007669"/>
    <property type="project" value="InterPro"/>
</dbReference>
<proteinExistence type="inferred from homology"/>
<keyword evidence="5 8" id="KW-0472">Membrane</keyword>
<dbReference type="AlphaFoldDB" id="A0A0L1JJI1"/>
<evidence type="ECO:0000256" key="3">
    <source>
        <dbReference type="ARBA" id="ARBA00022692"/>
    </source>
</evidence>
<dbReference type="PROSITE" id="PS50850">
    <property type="entry name" value="MFS"/>
    <property type="match status" value="1"/>
</dbReference>
<keyword evidence="4 8" id="KW-1133">Transmembrane helix</keyword>
<dbReference type="FunFam" id="1.20.1250.20:FF:000018">
    <property type="entry name" value="MFS transporter permease"/>
    <property type="match status" value="1"/>
</dbReference>
<dbReference type="OrthoDB" id="2962993at2759"/>
<dbReference type="PANTHER" id="PTHR43791">
    <property type="entry name" value="PERMEASE-RELATED"/>
    <property type="match status" value="1"/>
</dbReference>
<evidence type="ECO:0000256" key="5">
    <source>
        <dbReference type="ARBA" id="ARBA00023136"/>
    </source>
</evidence>
<keyword evidence="3 8" id="KW-0812">Transmembrane</keyword>
<comment type="subcellular location">
    <subcellularLocation>
        <location evidence="1">Membrane</location>
        <topology evidence="1">Multi-pass membrane protein</topology>
    </subcellularLocation>
</comment>
<dbReference type="EMBL" id="JNOM01000002">
    <property type="protein sequence ID" value="KNG91558.1"/>
    <property type="molecule type" value="Genomic_DNA"/>
</dbReference>
<feature type="region of interest" description="Disordered" evidence="7">
    <location>
        <begin position="1"/>
        <end position="22"/>
    </location>
</feature>
<feature type="compositionally biased region" description="Basic and acidic residues" evidence="7">
    <location>
        <begin position="1"/>
        <end position="20"/>
    </location>
</feature>
<dbReference type="GO" id="GO:0016020">
    <property type="term" value="C:membrane"/>
    <property type="evidence" value="ECO:0007669"/>
    <property type="project" value="UniProtKB-SubCell"/>
</dbReference>
<evidence type="ECO:0000256" key="8">
    <source>
        <dbReference type="SAM" id="Phobius"/>
    </source>
</evidence>
<evidence type="ECO:0000256" key="4">
    <source>
        <dbReference type="ARBA" id="ARBA00022989"/>
    </source>
</evidence>
<feature type="transmembrane region" description="Helical" evidence="8">
    <location>
        <begin position="311"/>
        <end position="334"/>
    </location>
</feature>
<evidence type="ECO:0000256" key="6">
    <source>
        <dbReference type="ARBA" id="ARBA00037968"/>
    </source>
</evidence>
<dbReference type="RefSeq" id="XP_015412481.1">
    <property type="nucleotide sequence ID" value="XM_015545353.1"/>
</dbReference>
<feature type="transmembrane region" description="Helical" evidence="8">
    <location>
        <begin position="341"/>
        <end position="363"/>
    </location>
</feature>
<dbReference type="PANTHER" id="PTHR43791:SF24">
    <property type="entry name" value="NICOTINIC ACID PLASMA MEMBRANE TRANSPORTER"/>
    <property type="match status" value="1"/>
</dbReference>
<comment type="similarity">
    <text evidence="6">Belongs to the major facilitator superfamily. Allantoate permease family.</text>
</comment>
<feature type="transmembrane region" description="Helical" evidence="8">
    <location>
        <begin position="369"/>
        <end position="389"/>
    </location>
</feature>
<gene>
    <name evidence="10" type="ORF">ANOM_000095</name>
</gene>
<comment type="caution">
    <text evidence="10">The sequence shown here is derived from an EMBL/GenBank/DDBJ whole genome shotgun (WGS) entry which is preliminary data.</text>
</comment>
<evidence type="ECO:0000313" key="10">
    <source>
        <dbReference type="EMBL" id="KNG91558.1"/>
    </source>
</evidence>
<organism evidence="10 11">
    <name type="scientific">Aspergillus nomiae NRRL (strain ATCC 15546 / NRRL 13137 / CBS 260.88 / M93)</name>
    <dbReference type="NCBI Taxonomy" id="1509407"/>
    <lineage>
        <taxon>Eukaryota</taxon>
        <taxon>Fungi</taxon>
        <taxon>Dikarya</taxon>
        <taxon>Ascomycota</taxon>
        <taxon>Pezizomycotina</taxon>
        <taxon>Eurotiomycetes</taxon>
        <taxon>Eurotiomycetidae</taxon>
        <taxon>Eurotiales</taxon>
        <taxon>Aspergillaceae</taxon>
        <taxon>Aspergillus</taxon>
        <taxon>Aspergillus subgen. Circumdati</taxon>
    </lineage>
</organism>
<dbReference type="Gene3D" id="1.20.1250.20">
    <property type="entry name" value="MFS general substrate transporter like domains"/>
    <property type="match status" value="2"/>
</dbReference>
<dbReference type="InterPro" id="IPR020846">
    <property type="entry name" value="MFS_dom"/>
</dbReference>
<dbReference type="GeneID" id="26801899"/>
<protein>
    <submittedName>
        <fullName evidence="10">MFS transporter</fullName>
    </submittedName>
</protein>
<dbReference type="SUPFAM" id="SSF103473">
    <property type="entry name" value="MFS general substrate transporter"/>
    <property type="match status" value="1"/>
</dbReference>
<dbReference type="Pfam" id="PF07690">
    <property type="entry name" value="MFS_1"/>
    <property type="match status" value="1"/>
</dbReference>
<dbReference type="Proteomes" id="UP000037505">
    <property type="component" value="Unassembled WGS sequence"/>
</dbReference>
<name>A0A0L1JJI1_ASPN3</name>
<feature type="transmembrane region" description="Helical" evidence="8">
    <location>
        <begin position="433"/>
        <end position="452"/>
    </location>
</feature>
<feature type="transmembrane region" description="Helical" evidence="8">
    <location>
        <begin position="209"/>
        <end position="230"/>
    </location>
</feature>
<evidence type="ECO:0000256" key="1">
    <source>
        <dbReference type="ARBA" id="ARBA00004141"/>
    </source>
</evidence>
<dbReference type="CDD" id="cd17327">
    <property type="entry name" value="MFS_FEN2_like"/>
    <property type="match status" value="1"/>
</dbReference>
<keyword evidence="11" id="KW-1185">Reference proteome</keyword>
<feature type="transmembrane region" description="Helical" evidence="8">
    <location>
        <begin position="141"/>
        <end position="163"/>
    </location>
</feature>
<dbReference type="InterPro" id="IPR011701">
    <property type="entry name" value="MFS"/>
</dbReference>
<reference evidence="10 11" key="1">
    <citation type="submission" date="2014-06" db="EMBL/GenBank/DDBJ databases">
        <title>The Genome of the Aflatoxigenic Filamentous Fungus Aspergillus nomius.</title>
        <authorList>
            <person name="Moore M.G."/>
            <person name="Shannon B.M."/>
            <person name="Brian M.M."/>
        </authorList>
    </citation>
    <scope>NUCLEOTIDE SEQUENCE [LARGE SCALE GENOMIC DNA]</scope>
    <source>
        <strain evidence="10 11">NRRL 13137</strain>
    </source>
</reference>
<dbReference type="FunFam" id="1.20.1250.20:FF:000068">
    <property type="entry name" value="MFS general substrate transporter"/>
    <property type="match status" value="1"/>
</dbReference>
<accession>A0A0L1JJI1</accession>